<sequence>MILIYHDNKKVVKIISENNEIIPFNNKASIAFVLMELAKKYSQCKIVWCHQKYSEALNLDKIDTVFYHDKMMLSYNPDAVNFLGNRIGYVEESPFIKINKKVRYPTWQMSSSVGIIHSDVLMAIDNQIKQQANFDYYLNSIAKISMPLGLLCYSEPELLKNHSFLSERKPSDYTLFKFVKQHYKTRWVFLLFLNLMIYELKFPLLALVYSLFFKKRNDYLIKLDKIEVNVSSADDLNSEKIDVIIPTIGRKQYLYDVLKDLAQQTHLPHKVIIVEQNPLEESISELDYLTTESWPFVIKHIFTHQAGACNARNRALAEVESEWVFLADDDIRFSSFCIEEAFDLILKYRNKVVSLNCVRTNQKMINNRVIQWNAFGSGCSIVKSNVIKNIQFDKRYEFGFGEDSDFGMQIRNTGNDILYFPNPQILHLKAPMGGFRTKTDLIWNQDKIKPKPSPTVMLYQLLHHTKEQQKGYKTTLFIKYYSAQSIKNPLIYFFNFKKEWKQSIYWANYLMSKP</sequence>
<protein>
    <submittedName>
        <fullName evidence="6">Glycosyltransferase family A protein</fullName>
        <ecNumber evidence="6">2.4.-.-</ecNumber>
    </submittedName>
</protein>
<proteinExistence type="inferred from homology"/>
<feature type="transmembrane region" description="Helical" evidence="4">
    <location>
        <begin position="187"/>
        <end position="212"/>
    </location>
</feature>
<keyword evidence="4" id="KW-0472">Membrane</keyword>
<dbReference type="SUPFAM" id="SSF53448">
    <property type="entry name" value="Nucleotide-diphospho-sugar transferases"/>
    <property type="match status" value="1"/>
</dbReference>
<keyword evidence="4" id="KW-1133">Transmembrane helix</keyword>
<evidence type="ECO:0000256" key="4">
    <source>
        <dbReference type="SAM" id="Phobius"/>
    </source>
</evidence>
<evidence type="ECO:0000259" key="5">
    <source>
        <dbReference type="Pfam" id="PF00535"/>
    </source>
</evidence>
<dbReference type="InterPro" id="IPR001173">
    <property type="entry name" value="Glyco_trans_2-like"/>
</dbReference>
<dbReference type="RefSeq" id="WP_408082425.1">
    <property type="nucleotide sequence ID" value="NZ_JBELQA010000008.1"/>
</dbReference>
<gene>
    <name evidence="6" type="ORF">ABS764_14085</name>
</gene>
<comment type="similarity">
    <text evidence="1">Belongs to the glycosyltransferase 2 family.</text>
</comment>
<evidence type="ECO:0000313" key="7">
    <source>
        <dbReference type="Proteomes" id="UP001629260"/>
    </source>
</evidence>
<dbReference type="Gene3D" id="3.90.550.10">
    <property type="entry name" value="Spore Coat Polysaccharide Biosynthesis Protein SpsA, Chain A"/>
    <property type="match status" value="1"/>
</dbReference>
<dbReference type="GO" id="GO:0016757">
    <property type="term" value="F:glycosyltransferase activity"/>
    <property type="evidence" value="ECO:0007669"/>
    <property type="project" value="UniProtKB-KW"/>
</dbReference>
<feature type="domain" description="Glycosyltransferase 2-like" evidence="5">
    <location>
        <begin position="243"/>
        <end position="370"/>
    </location>
</feature>
<dbReference type="CDD" id="cd00761">
    <property type="entry name" value="Glyco_tranf_GTA_type"/>
    <property type="match status" value="1"/>
</dbReference>
<keyword evidence="4" id="KW-0812">Transmembrane</keyword>
<dbReference type="Proteomes" id="UP001629260">
    <property type="component" value="Unassembled WGS sequence"/>
</dbReference>
<dbReference type="EC" id="2.4.-.-" evidence="6"/>
<keyword evidence="7" id="KW-1185">Reference proteome</keyword>
<dbReference type="EMBL" id="JBELQA010000008">
    <property type="protein sequence ID" value="MFL9831977.1"/>
    <property type="molecule type" value="Genomic_DNA"/>
</dbReference>
<evidence type="ECO:0000256" key="2">
    <source>
        <dbReference type="ARBA" id="ARBA00022676"/>
    </source>
</evidence>
<name>A0ABW8XWX8_9FLAO</name>
<dbReference type="InterPro" id="IPR029044">
    <property type="entry name" value="Nucleotide-diphossugar_trans"/>
</dbReference>
<dbReference type="PANTHER" id="PTHR43179:SF12">
    <property type="entry name" value="GALACTOFURANOSYLTRANSFERASE GLFT2"/>
    <property type="match status" value="1"/>
</dbReference>
<dbReference type="PANTHER" id="PTHR43179">
    <property type="entry name" value="RHAMNOSYLTRANSFERASE WBBL"/>
    <property type="match status" value="1"/>
</dbReference>
<accession>A0ABW8XWX8</accession>
<organism evidence="6 7">
    <name type="scientific">Flavobacterium plantiphilum</name>
    <dbReference type="NCBI Taxonomy" id="3163297"/>
    <lineage>
        <taxon>Bacteria</taxon>
        <taxon>Pseudomonadati</taxon>
        <taxon>Bacteroidota</taxon>
        <taxon>Flavobacteriia</taxon>
        <taxon>Flavobacteriales</taxon>
        <taxon>Flavobacteriaceae</taxon>
        <taxon>Flavobacterium</taxon>
    </lineage>
</organism>
<evidence type="ECO:0000313" key="6">
    <source>
        <dbReference type="EMBL" id="MFL9831977.1"/>
    </source>
</evidence>
<keyword evidence="3 6" id="KW-0808">Transferase</keyword>
<evidence type="ECO:0000256" key="1">
    <source>
        <dbReference type="ARBA" id="ARBA00006739"/>
    </source>
</evidence>
<comment type="caution">
    <text evidence="6">The sequence shown here is derived from an EMBL/GenBank/DDBJ whole genome shotgun (WGS) entry which is preliminary data.</text>
</comment>
<reference evidence="6 7" key="1">
    <citation type="submission" date="2024-06" db="EMBL/GenBank/DDBJ databases">
        <authorList>
            <person name="Kaempfer P."/>
            <person name="Viver T."/>
        </authorList>
    </citation>
    <scope>NUCLEOTIDE SEQUENCE [LARGE SCALE GENOMIC DNA]</scope>
    <source>
        <strain evidence="6 7">ST-87</strain>
    </source>
</reference>
<dbReference type="Pfam" id="PF00535">
    <property type="entry name" value="Glycos_transf_2"/>
    <property type="match status" value="1"/>
</dbReference>
<keyword evidence="2 6" id="KW-0328">Glycosyltransferase</keyword>
<evidence type="ECO:0000256" key="3">
    <source>
        <dbReference type="ARBA" id="ARBA00022679"/>
    </source>
</evidence>